<dbReference type="OMA" id="RIMCASC"/>
<evidence type="ECO:0000256" key="1">
    <source>
        <dbReference type="ARBA" id="ARBA00022723"/>
    </source>
</evidence>
<dbReference type="CDD" id="cd08368">
    <property type="entry name" value="LIM"/>
    <property type="match status" value="2"/>
</dbReference>
<dbReference type="Proteomes" id="UP000053201">
    <property type="component" value="Unassembled WGS sequence"/>
</dbReference>
<evidence type="ECO:0000259" key="7">
    <source>
        <dbReference type="PROSITE" id="PS50023"/>
    </source>
</evidence>
<dbReference type="SUPFAM" id="SSF57716">
    <property type="entry name" value="Glucocorticoid receptor-like (DNA-binding domain)"/>
    <property type="match status" value="3"/>
</dbReference>
<feature type="compositionally biased region" description="Basic and acidic residues" evidence="6">
    <location>
        <begin position="90"/>
        <end position="112"/>
    </location>
</feature>
<feature type="region of interest" description="Disordered" evidence="6">
    <location>
        <begin position="207"/>
        <end position="234"/>
    </location>
</feature>
<dbReference type="InterPro" id="IPR001781">
    <property type="entry name" value="Znf_LIM"/>
</dbReference>
<evidence type="ECO:0000256" key="3">
    <source>
        <dbReference type="ARBA" id="ARBA00022833"/>
    </source>
</evidence>
<evidence type="ECO:0000256" key="4">
    <source>
        <dbReference type="ARBA" id="ARBA00023038"/>
    </source>
</evidence>
<dbReference type="PROSITE" id="PS00478">
    <property type="entry name" value="LIM_DOMAIN_1"/>
    <property type="match status" value="3"/>
</dbReference>
<feature type="domain" description="LIM zinc-binding" evidence="7">
    <location>
        <begin position="233"/>
        <end position="297"/>
    </location>
</feature>
<keyword evidence="3 5" id="KW-0862">Zinc</keyword>
<proteinExistence type="predicted"/>
<feature type="region of interest" description="Disordered" evidence="6">
    <location>
        <begin position="49"/>
        <end position="189"/>
    </location>
</feature>
<feature type="compositionally biased region" description="Polar residues" evidence="6">
    <location>
        <begin position="180"/>
        <end position="189"/>
    </location>
</feature>
<keyword evidence="2" id="KW-0677">Repeat</keyword>
<feature type="compositionally biased region" description="Low complexity" evidence="6">
    <location>
        <begin position="57"/>
        <end position="69"/>
    </location>
</feature>
<sequence length="487" mass="55832">MVKSAYYSQLPTIRCRDCGQVIDFDQEHHCYAGAPVVPEIRGEQLQRIRNPKPYPADPYTDPYAASPDYPQDPYPNPSSRQNPGYANSYEKGRGREREYEDRGRSRDDRWADQENTWGKTDQGRPRDPNVSSKSSRRDRSQHRDKSRARGGSDRERPRERRANPDLTNVLTKGLDIRGDGTNSPASSGLASSIDAVMADLMNEMVVTDDRDLRDGRGRREGREDKEGRTRKRPTCGGCNRKITDPSTAFQIDALRKFFHITCFRCYVCNSAFDERNPYIPYEGRAYCEPDFNRALKLTCAGCNQPIFTHAVYALGKAWHEQHLRCAACREPIQGNPFEHDNQVYCSADYAALVAPTCRECGNGIQGETICALNSTFHKECFVCKICKEPFPDKSFYVLGDDPLCRFHYHESNNSLCGTCDQPIEGPCAEVMEFNKRYHPECWCCYVCQTPLTATYYSFANRPYCEMDIMKVYRQEKANRRQTLIRNI</sequence>
<dbReference type="AlphaFoldDB" id="A0A0L0HVL6"/>
<evidence type="ECO:0000256" key="2">
    <source>
        <dbReference type="ARBA" id="ARBA00022737"/>
    </source>
</evidence>
<protein>
    <recommendedName>
        <fullName evidence="7">LIM zinc-binding domain-containing protein</fullName>
    </recommendedName>
</protein>
<dbReference type="PROSITE" id="PS50023">
    <property type="entry name" value="LIM_DOMAIN_2"/>
    <property type="match status" value="3"/>
</dbReference>
<dbReference type="GO" id="GO:0046872">
    <property type="term" value="F:metal ion binding"/>
    <property type="evidence" value="ECO:0007669"/>
    <property type="project" value="UniProtKB-KW"/>
</dbReference>
<keyword evidence="9" id="KW-1185">Reference proteome</keyword>
<feature type="compositionally biased region" description="Basic and acidic residues" evidence="6">
    <location>
        <begin position="207"/>
        <end position="227"/>
    </location>
</feature>
<dbReference type="SMART" id="SM00132">
    <property type="entry name" value="LIM"/>
    <property type="match status" value="4"/>
</dbReference>
<dbReference type="PANTHER" id="PTHR24205:SF16">
    <property type="entry name" value="GH01042P-RELATED"/>
    <property type="match status" value="1"/>
</dbReference>
<dbReference type="InParanoid" id="A0A0L0HVL6"/>
<accession>A0A0L0HVL6</accession>
<dbReference type="EMBL" id="KQ257450">
    <property type="protein sequence ID" value="KND05117.1"/>
    <property type="molecule type" value="Genomic_DNA"/>
</dbReference>
<name>A0A0L0HVL6_SPIPD</name>
<feature type="domain" description="LIM zinc-binding" evidence="7">
    <location>
        <begin position="355"/>
        <end position="414"/>
    </location>
</feature>
<keyword evidence="1 5" id="KW-0479">Metal-binding</keyword>
<dbReference type="PANTHER" id="PTHR24205">
    <property type="entry name" value="FOUR AND A HALF LIM DOMAINS PROTEIN"/>
    <property type="match status" value="1"/>
</dbReference>
<feature type="compositionally biased region" description="Basic and acidic residues" evidence="6">
    <location>
        <begin position="150"/>
        <end position="163"/>
    </location>
</feature>
<dbReference type="GeneID" id="27684496"/>
<evidence type="ECO:0000313" key="9">
    <source>
        <dbReference type="Proteomes" id="UP000053201"/>
    </source>
</evidence>
<dbReference type="OrthoDB" id="1112565at2759"/>
<evidence type="ECO:0000256" key="6">
    <source>
        <dbReference type="SAM" id="MobiDB-lite"/>
    </source>
</evidence>
<dbReference type="VEuPathDB" id="FungiDB:SPPG_00788"/>
<reference evidence="8 9" key="1">
    <citation type="submission" date="2009-08" db="EMBL/GenBank/DDBJ databases">
        <title>The Genome Sequence of Spizellomyces punctatus strain DAOM BR117.</title>
        <authorList>
            <consortium name="The Broad Institute Genome Sequencing Platform"/>
            <person name="Russ C."/>
            <person name="Cuomo C."/>
            <person name="Shea T."/>
            <person name="Young S.K."/>
            <person name="Zeng Q."/>
            <person name="Koehrsen M."/>
            <person name="Haas B."/>
            <person name="Borodovsky M."/>
            <person name="Guigo R."/>
            <person name="Alvarado L."/>
            <person name="Berlin A."/>
            <person name="Bochicchio J."/>
            <person name="Borenstein D."/>
            <person name="Chapman S."/>
            <person name="Chen Z."/>
            <person name="Engels R."/>
            <person name="Freedman E."/>
            <person name="Gellesch M."/>
            <person name="Goldberg J."/>
            <person name="Griggs A."/>
            <person name="Gujja S."/>
            <person name="Heiman D."/>
            <person name="Hepburn T."/>
            <person name="Howarth C."/>
            <person name="Jen D."/>
            <person name="Larson L."/>
            <person name="Lewis B."/>
            <person name="Mehta T."/>
            <person name="Park D."/>
            <person name="Pearson M."/>
            <person name="Roberts A."/>
            <person name="Saif S."/>
            <person name="Shenoy N."/>
            <person name="Sisk P."/>
            <person name="Stolte C."/>
            <person name="Sykes S."/>
            <person name="Thomson T."/>
            <person name="Walk T."/>
            <person name="White J."/>
            <person name="Yandava C."/>
            <person name="Burger G."/>
            <person name="Gray M.W."/>
            <person name="Holland P.W.H."/>
            <person name="King N."/>
            <person name="Lang F.B.F."/>
            <person name="Roger A.J."/>
            <person name="Ruiz-Trillo I."/>
            <person name="Lander E."/>
            <person name="Nusbaum C."/>
        </authorList>
    </citation>
    <scope>NUCLEOTIDE SEQUENCE [LARGE SCALE GENOMIC DNA]</scope>
    <source>
        <strain evidence="8 9">DAOM BR117</strain>
    </source>
</reference>
<dbReference type="Gene3D" id="2.10.110.10">
    <property type="entry name" value="Cysteine Rich Protein"/>
    <property type="match status" value="4"/>
</dbReference>
<evidence type="ECO:0000256" key="5">
    <source>
        <dbReference type="PROSITE-ProRule" id="PRU00125"/>
    </source>
</evidence>
<dbReference type="RefSeq" id="XP_016613156.1">
    <property type="nucleotide sequence ID" value="XM_016749118.1"/>
</dbReference>
<evidence type="ECO:0000313" key="8">
    <source>
        <dbReference type="EMBL" id="KND05117.1"/>
    </source>
</evidence>
<dbReference type="eggNOG" id="KOG1703">
    <property type="taxonomic scope" value="Eukaryota"/>
</dbReference>
<feature type="domain" description="LIM zinc-binding" evidence="7">
    <location>
        <begin position="415"/>
        <end position="474"/>
    </location>
</feature>
<organism evidence="8 9">
    <name type="scientific">Spizellomyces punctatus (strain DAOM BR117)</name>
    <dbReference type="NCBI Taxonomy" id="645134"/>
    <lineage>
        <taxon>Eukaryota</taxon>
        <taxon>Fungi</taxon>
        <taxon>Fungi incertae sedis</taxon>
        <taxon>Chytridiomycota</taxon>
        <taxon>Chytridiomycota incertae sedis</taxon>
        <taxon>Chytridiomycetes</taxon>
        <taxon>Spizellomycetales</taxon>
        <taxon>Spizellomycetaceae</taxon>
        <taxon>Spizellomyces</taxon>
    </lineage>
</organism>
<dbReference type="Pfam" id="PF00412">
    <property type="entry name" value="LIM"/>
    <property type="match status" value="4"/>
</dbReference>
<keyword evidence="4 5" id="KW-0440">LIM domain</keyword>
<dbReference type="STRING" id="645134.A0A0L0HVL6"/>
<dbReference type="GO" id="GO:0003712">
    <property type="term" value="F:transcription coregulator activity"/>
    <property type="evidence" value="ECO:0007669"/>
    <property type="project" value="TreeGrafter"/>
</dbReference>
<gene>
    <name evidence="8" type="ORF">SPPG_00788</name>
</gene>
<dbReference type="GO" id="GO:0005634">
    <property type="term" value="C:nucleus"/>
    <property type="evidence" value="ECO:0007669"/>
    <property type="project" value="TreeGrafter"/>
</dbReference>